<evidence type="ECO:0000256" key="2">
    <source>
        <dbReference type="SAM" id="SignalP"/>
    </source>
</evidence>
<feature type="chain" id="PRO_5015920107" description="DUF3344 domain-containing protein" evidence="2">
    <location>
        <begin position="25"/>
        <end position="558"/>
    </location>
</feature>
<dbReference type="EMBL" id="QFQP01000001">
    <property type="protein sequence ID" value="PZR18593.1"/>
    <property type="molecule type" value="Genomic_DNA"/>
</dbReference>
<comment type="caution">
    <text evidence="4">The sequence shown here is derived from an EMBL/GenBank/DDBJ whole genome shotgun (WGS) entry which is preliminary data.</text>
</comment>
<evidence type="ECO:0000313" key="5">
    <source>
        <dbReference type="Proteomes" id="UP000249061"/>
    </source>
</evidence>
<evidence type="ECO:0000313" key="4">
    <source>
        <dbReference type="EMBL" id="PZR18593.1"/>
    </source>
</evidence>
<dbReference type="PANTHER" id="PTHR34819">
    <property type="entry name" value="LARGE CYSTEINE-RICH PERIPLASMIC PROTEIN OMCB"/>
    <property type="match status" value="1"/>
</dbReference>
<feature type="signal peptide" evidence="2">
    <location>
        <begin position="1"/>
        <end position="24"/>
    </location>
</feature>
<name>A0A2W5TZE4_9BACT</name>
<feature type="domain" description="DUF3344" evidence="3">
    <location>
        <begin position="102"/>
        <end position="339"/>
    </location>
</feature>
<dbReference type="Proteomes" id="UP000249061">
    <property type="component" value="Unassembled WGS sequence"/>
</dbReference>
<evidence type="ECO:0000256" key="1">
    <source>
        <dbReference type="SAM" id="MobiDB-lite"/>
    </source>
</evidence>
<dbReference type="InterPro" id="IPR051172">
    <property type="entry name" value="Chlamydia_OmcB"/>
</dbReference>
<dbReference type="Pfam" id="PF11824">
    <property type="entry name" value="DUF3344"/>
    <property type="match status" value="1"/>
</dbReference>
<dbReference type="AlphaFoldDB" id="A0A2W5TZE4"/>
<gene>
    <name evidence="4" type="ORF">DI536_01550</name>
</gene>
<evidence type="ECO:0000259" key="3">
    <source>
        <dbReference type="Pfam" id="PF11824"/>
    </source>
</evidence>
<reference evidence="4 5" key="1">
    <citation type="submission" date="2017-08" db="EMBL/GenBank/DDBJ databases">
        <title>Infants hospitalized years apart are colonized by the same room-sourced microbial strains.</title>
        <authorList>
            <person name="Brooks B."/>
            <person name="Olm M.R."/>
            <person name="Firek B.A."/>
            <person name="Baker R."/>
            <person name="Thomas B.C."/>
            <person name="Morowitz M.J."/>
            <person name="Banfield J.F."/>
        </authorList>
    </citation>
    <scope>NUCLEOTIDE SEQUENCE [LARGE SCALE GENOMIC DNA]</scope>
    <source>
        <strain evidence="4">S2_003_000_R2_14</strain>
    </source>
</reference>
<dbReference type="InterPro" id="IPR047589">
    <property type="entry name" value="DUF11_rpt"/>
</dbReference>
<dbReference type="Gene3D" id="2.60.40.740">
    <property type="match status" value="1"/>
</dbReference>
<protein>
    <recommendedName>
        <fullName evidence="3">DUF3344 domain-containing protein</fullName>
    </recommendedName>
</protein>
<dbReference type="PANTHER" id="PTHR34819:SF3">
    <property type="entry name" value="CELL SURFACE PROTEIN"/>
    <property type="match status" value="1"/>
</dbReference>
<sequence>MHTSSSSLRALLACAVVCSFSSFAAQTLRVSVDQHGDFVMIGNTLGQECASGTPAPIIGTVSACGSNTADSAPDLFWRSDTPASGDAIALLSHSDADARSTAMLTLPTGARVTHAFLYWAAYSATANADTTVTLDRVGAGGFSTVVSAGSAYLASSRYLSWADVTSVVQANGAGPYRLSGVTADPLANVNSSNLFAGWSLIVFYELATDPLRNLTLFDGLDGVASNMPQTVTLSGFLVPASGFSGTLGVMAFDGDNQSTGDQLFFNGGAALSNAQNPADNFFNSTRSHLGVPMSVAGDLPRLTGGPQSMSGVDLDVVDVTSKLTGGQTSATVQVTTVGDVVFLAGFVTSISTFRPDFSDFTKTVVDLNGGWVLPGDVLEYTLTLTNSGNDTAIDTVLRDALPTGVTYAPGSIQIVSGANAGPKTDASGDDQAEFNAGTNTITVRVGTAANASLGGSLPAAGSTAIKFRVTISAGFVGSLSNQANVTAAGQLGAPTATTNSDGAMGQGQQPTVIVVDACATNAECEGRRRAARPLQRRTCASPASKTRTAAARRRAATR</sequence>
<feature type="region of interest" description="Disordered" evidence="1">
    <location>
        <begin position="527"/>
        <end position="558"/>
    </location>
</feature>
<keyword evidence="2" id="KW-0732">Signal</keyword>
<proteinExistence type="predicted"/>
<dbReference type="NCBIfam" id="TIGR01451">
    <property type="entry name" value="B_ant_repeat"/>
    <property type="match status" value="1"/>
</dbReference>
<organism evidence="4 5">
    <name type="scientific">Archangium gephyra</name>
    <dbReference type="NCBI Taxonomy" id="48"/>
    <lineage>
        <taxon>Bacteria</taxon>
        <taxon>Pseudomonadati</taxon>
        <taxon>Myxococcota</taxon>
        <taxon>Myxococcia</taxon>
        <taxon>Myxococcales</taxon>
        <taxon>Cystobacterineae</taxon>
        <taxon>Archangiaceae</taxon>
        <taxon>Archangium</taxon>
    </lineage>
</organism>
<accession>A0A2W5TZE4</accession>
<dbReference type="InterPro" id="IPR021779">
    <property type="entry name" value="DUF3344"/>
</dbReference>